<reference evidence="5" key="1">
    <citation type="journal article" date="2012" name="J. Bacteriol.">
        <title>Genome sequence of the haloalkaliphilic methanotrophic bacterium Methylomicrobium alcaliphilum 20Z.</title>
        <authorList>
            <person name="Vuilleumier S."/>
            <person name="Khmelenina V.N."/>
            <person name="Bringel F."/>
            <person name="Reshetnikov A.S."/>
            <person name="Lajus A."/>
            <person name="Mangenot S."/>
            <person name="Rouy Z."/>
            <person name="Op den Camp H.J."/>
            <person name="Jetten M.S."/>
            <person name="Dispirito A.A."/>
            <person name="Dunfield P."/>
            <person name="Klotz M.G."/>
            <person name="Semrau J.D."/>
            <person name="Stein L.Y."/>
            <person name="Barbe V."/>
            <person name="Medigue C."/>
            <person name="Trotsenko Y.A."/>
            <person name="Kalyuzhnaya M.G."/>
        </authorList>
    </citation>
    <scope>NUCLEOTIDE SEQUENCE [LARGE SCALE GENOMIC DNA]</scope>
    <source>
        <strain evidence="5">DSM 19304 / NCIMB 14124 / VKM B-2133 / 20Z</strain>
    </source>
</reference>
<accession>G4SYB8</accession>
<keyword evidence="3" id="KW-0732">Signal</keyword>
<dbReference type="PATRIC" id="fig|271065.3.peg.3899"/>
<feature type="signal peptide" evidence="3">
    <location>
        <begin position="1"/>
        <end position="22"/>
    </location>
</feature>
<organism evidence="4 5">
    <name type="scientific">Methylotuvimicrobium alcaliphilum (strain DSM 19304 / NCIMB 14124 / VKM B-2133 / 20Z)</name>
    <name type="common">Methylomicrobium alcaliphilum</name>
    <dbReference type="NCBI Taxonomy" id="1091494"/>
    <lineage>
        <taxon>Bacteria</taxon>
        <taxon>Pseudomonadati</taxon>
        <taxon>Pseudomonadota</taxon>
        <taxon>Gammaproteobacteria</taxon>
        <taxon>Methylococcales</taxon>
        <taxon>Methylococcaceae</taxon>
        <taxon>Methylotuvimicrobium</taxon>
    </lineage>
</organism>
<dbReference type="Proteomes" id="UP000008315">
    <property type="component" value="Chromosome"/>
</dbReference>
<dbReference type="PANTHER" id="PTHR24412">
    <property type="entry name" value="KELCH PROTEIN"/>
    <property type="match status" value="1"/>
</dbReference>
<protein>
    <recommendedName>
        <fullName evidence="6">N-acetylneuraminate epimerase</fullName>
    </recommendedName>
</protein>
<feature type="chain" id="PRO_5003468303" description="N-acetylneuraminate epimerase" evidence="3">
    <location>
        <begin position="23"/>
        <end position="592"/>
    </location>
</feature>
<evidence type="ECO:0000256" key="2">
    <source>
        <dbReference type="ARBA" id="ARBA00022737"/>
    </source>
</evidence>
<evidence type="ECO:0000256" key="1">
    <source>
        <dbReference type="ARBA" id="ARBA00022441"/>
    </source>
</evidence>
<dbReference type="SMART" id="SM00612">
    <property type="entry name" value="Kelch"/>
    <property type="match status" value="2"/>
</dbReference>
<evidence type="ECO:0000256" key="3">
    <source>
        <dbReference type="SAM" id="SignalP"/>
    </source>
</evidence>
<dbReference type="AlphaFoldDB" id="G4SYB8"/>
<dbReference type="InterPro" id="IPR006652">
    <property type="entry name" value="Kelch_1"/>
</dbReference>
<keyword evidence="2" id="KW-0677">Repeat</keyword>
<dbReference type="Pfam" id="PF24681">
    <property type="entry name" value="Kelch_KLHDC2_KLHL20_DRC7"/>
    <property type="match status" value="1"/>
</dbReference>
<name>G4SYB8_META2</name>
<keyword evidence="5" id="KW-1185">Reference proteome</keyword>
<dbReference type="HOGENOM" id="CLU_460655_0_0_6"/>
<dbReference type="STRING" id="1091494.MEALZ_3771"/>
<dbReference type="InterPro" id="IPR015915">
    <property type="entry name" value="Kelch-typ_b-propeller"/>
</dbReference>
<sequence length="592" mass="64789">MKTLLRLTLSAAFLSVSGLAAADIQNGPNPYNPGYGFDAPHAASWGGWARGDAGTLYAEWDTFIDASYGTATDRTAAPDVGEANVSDAFAAWSAGTFVAGSGNLYSFSVPQNYNFSVTGNVGMGQVRAVLQFEASGIQMNYDSIKLNNLAPTFTEKTFYDDAFPSSMGPTDLVHYLAIWDLPAEPVAYNFSFNSPPHQSLTQVAIDIAAASLFDHDLEPGPTPDPDTTPDSPAWTRLDLAVVDMLNDVPSLLAQIGEKAYLLPENANRSFAVTDTGILSSLKEYVSTITDGKLYILGMETTRVYELNEDHLVERSELDAMPTSRFEATALTTDRGEIFVFGGKQTRPNGTSRLINRLESFNPETNEWKRHRNIPGTNRREGAALAAVSIDGKAHAYLLGGGVLQRNRLFGAIAAYDFELNRWETRAMTPMPTPRAFQSGIQAPVLDGKIYLIGGRSVNSAGGLAKSDKVEIYDPVSNTWQIGPNLPKEIAEPVSFATDGKIYVIDAAQQPEQSAITAWELDGTWKPWLEEDQTCDLDGDGRFTNRDVNLFARACRAGTAYWNCDLTEDGAPIARNIREYRRQWSDYWNQACP</sequence>
<dbReference type="PANTHER" id="PTHR24412:SF489">
    <property type="entry name" value="RING FINGER DOMAIN AND KELCH REPEAT-CONTAINING PROTEIN DDB_G0271372"/>
    <property type="match status" value="1"/>
</dbReference>
<keyword evidence="1" id="KW-0880">Kelch repeat</keyword>
<gene>
    <name evidence="4" type="ordered locus">MEALZ_3771</name>
</gene>
<dbReference type="EMBL" id="FO082060">
    <property type="protein sequence ID" value="CCE25427.1"/>
    <property type="molecule type" value="Genomic_DNA"/>
</dbReference>
<dbReference type="Gene3D" id="2.120.10.80">
    <property type="entry name" value="Kelch-type beta propeller"/>
    <property type="match status" value="1"/>
</dbReference>
<evidence type="ECO:0008006" key="6">
    <source>
        <dbReference type="Google" id="ProtNLM"/>
    </source>
</evidence>
<dbReference type="SUPFAM" id="SSF117281">
    <property type="entry name" value="Kelch motif"/>
    <property type="match status" value="1"/>
</dbReference>
<proteinExistence type="predicted"/>
<evidence type="ECO:0000313" key="5">
    <source>
        <dbReference type="Proteomes" id="UP000008315"/>
    </source>
</evidence>
<evidence type="ECO:0000313" key="4">
    <source>
        <dbReference type="EMBL" id="CCE25427.1"/>
    </source>
</evidence>
<dbReference type="RefSeq" id="WP_014150180.1">
    <property type="nucleotide sequence ID" value="NC_016112.1"/>
</dbReference>
<dbReference type="KEGG" id="mah:MEALZ_3771"/>